<proteinExistence type="inferred from homology"/>
<dbReference type="Pfam" id="PF15065">
    <property type="entry name" value="NCU-G1"/>
    <property type="match status" value="2"/>
</dbReference>
<evidence type="ECO:0000256" key="3">
    <source>
        <dbReference type="ARBA" id="ARBA00022729"/>
    </source>
</evidence>
<dbReference type="AlphaFoldDB" id="A0AAD9QP91"/>
<evidence type="ECO:0000256" key="10">
    <source>
        <dbReference type="ARBA" id="ARBA00044960"/>
    </source>
</evidence>
<evidence type="ECO:0000256" key="5">
    <source>
        <dbReference type="ARBA" id="ARBA00023136"/>
    </source>
</evidence>
<comment type="subunit">
    <text evidence="10">Interacts (via lumenal domain) with lysosomal protein MFSD1; the interaction starts while both proteins are still in the endoplasmic reticulum and is required for stabilization of MFSD1 in lysosomes but has no direct effect on its targeting to lysosomes or transporter activity.</text>
</comment>
<reference evidence="12" key="2">
    <citation type="journal article" date="2023" name="Science">
        <title>Genomic signatures of disease resistance in endangered staghorn corals.</title>
        <authorList>
            <person name="Vollmer S.V."/>
            <person name="Selwyn J.D."/>
            <person name="Despard B.A."/>
            <person name="Roesel C.L."/>
        </authorList>
    </citation>
    <scope>NUCLEOTIDE SEQUENCE</scope>
    <source>
        <strain evidence="12">K2</strain>
    </source>
</reference>
<comment type="subcellular location">
    <subcellularLocation>
        <location evidence="9">Lysosome membrane</location>
        <topology evidence="9">Single-pass type I membrane protein</topology>
        <orientation evidence="9">Lumenal side</orientation>
    </subcellularLocation>
</comment>
<keyword evidence="4 11" id="KW-1133">Transmembrane helix</keyword>
<keyword evidence="2 11" id="KW-0812">Transmembrane</keyword>
<evidence type="ECO:0000256" key="2">
    <source>
        <dbReference type="ARBA" id="ARBA00022692"/>
    </source>
</evidence>
<evidence type="ECO:0000256" key="11">
    <source>
        <dbReference type="SAM" id="Phobius"/>
    </source>
</evidence>
<comment type="similarity">
    <text evidence="1">Belongs to the GLMP family.</text>
</comment>
<evidence type="ECO:0000256" key="1">
    <source>
        <dbReference type="ARBA" id="ARBA00010599"/>
    </source>
</evidence>
<evidence type="ECO:0000256" key="4">
    <source>
        <dbReference type="ARBA" id="ARBA00022989"/>
    </source>
</evidence>
<keyword evidence="6" id="KW-0325">Glycoprotein</keyword>
<comment type="function">
    <text evidence="8">Required to protect lysosomal transporter MFSD1 from lysosomal proteolysis and for MFSD1 lysosomal localization.</text>
</comment>
<evidence type="ECO:0000256" key="9">
    <source>
        <dbReference type="ARBA" id="ARBA00024189"/>
    </source>
</evidence>
<evidence type="ECO:0000313" key="12">
    <source>
        <dbReference type="EMBL" id="KAK2564625.1"/>
    </source>
</evidence>
<name>A0AAD9QP91_ACRCE</name>
<accession>A0AAD9QP91</accession>
<dbReference type="InterPro" id="IPR029382">
    <property type="entry name" value="NCU-G1"/>
</dbReference>
<organism evidence="12 13">
    <name type="scientific">Acropora cervicornis</name>
    <name type="common">Staghorn coral</name>
    <dbReference type="NCBI Taxonomy" id="6130"/>
    <lineage>
        <taxon>Eukaryota</taxon>
        <taxon>Metazoa</taxon>
        <taxon>Cnidaria</taxon>
        <taxon>Anthozoa</taxon>
        <taxon>Hexacorallia</taxon>
        <taxon>Scleractinia</taxon>
        <taxon>Astrocoeniina</taxon>
        <taxon>Acroporidae</taxon>
        <taxon>Acropora</taxon>
    </lineage>
</organism>
<sequence length="473" mass="53972">MITIVEKRCQEPFCKNKNFSIVHVVAESVDKGSSIHYLWSVIHSPTIIVAYFAKTGVNVSIKWDAIMNENSTKGINFTECYDYITALVIPAIYEFQDPKDEIFYTSKKIRNIVKHPFNSISWERPKVDHEKNMTTFRASMLGGHFLFQCNASFSDGRESLLPQQQFSSNSTVFTLTLDNLHVLVHTRFIFELSSFSTGQSKPCVKADRSFDDEYTPAVFKTVVVNSTGSSGASYSAWKPVAYLKKERNLDSQVPSYQYYNKKHHFIQEECRQLPQDCSARRPFYSIAYNVRGVVFTSYDNSGGSKLSWSNRQTSMEKMEFKTGSKKTRKARVRNERETAKLAEPVSVARCQRRGRKGVWQEKKLRLMLSKYALSLKNDANLHFRINILRLTWCRIYPQNSTFDGELVFSELDEGTSAVVAYGTPIPEKLSLGVLIIIIVGFGVPMLLIIVSVVFVITRKLRVKKATSSYSIIN</sequence>
<feature type="transmembrane region" description="Helical" evidence="11">
    <location>
        <begin position="431"/>
        <end position="456"/>
    </location>
</feature>
<dbReference type="EMBL" id="JARQWQ010000022">
    <property type="protein sequence ID" value="KAK2564625.1"/>
    <property type="molecule type" value="Genomic_DNA"/>
</dbReference>
<comment type="caution">
    <text evidence="12">The sequence shown here is derived from an EMBL/GenBank/DDBJ whole genome shotgun (WGS) entry which is preliminary data.</text>
</comment>
<evidence type="ECO:0000313" key="13">
    <source>
        <dbReference type="Proteomes" id="UP001249851"/>
    </source>
</evidence>
<dbReference type="PANTHER" id="PTHR31981:SF1">
    <property type="entry name" value="GLYCOSYLATED LYSOSOMAL MEMBRANE PROTEIN"/>
    <property type="match status" value="1"/>
</dbReference>
<dbReference type="Proteomes" id="UP001249851">
    <property type="component" value="Unassembled WGS sequence"/>
</dbReference>
<dbReference type="PANTHER" id="PTHR31981">
    <property type="entry name" value="GLYCOSYLATED LYSOSOMAL MEMBRANE PROTEIN"/>
    <property type="match status" value="1"/>
</dbReference>
<gene>
    <name evidence="12" type="ORF">P5673_012094</name>
</gene>
<reference evidence="12" key="1">
    <citation type="journal article" date="2023" name="G3 (Bethesda)">
        <title>Whole genome assembly and annotation of the endangered Caribbean coral Acropora cervicornis.</title>
        <authorList>
            <person name="Selwyn J.D."/>
            <person name="Vollmer S.V."/>
        </authorList>
    </citation>
    <scope>NUCLEOTIDE SEQUENCE</scope>
    <source>
        <strain evidence="12">K2</strain>
    </source>
</reference>
<evidence type="ECO:0000256" key="6">
    <source>
        <dbReference type="ARBA" id="ARBA00023180"/>
    </source>
</evidence>
<dbReference type="GO" id="GO:0005765">
    <property type="term" value="C:lysosomal membrane"/>
    <property type="evidence" value="ECO:0007669"/>
    <property type="project" value="UniProtKB-SubCell"/>
</dbReference>
<evidence type="ECO:0000256" key="7">
    <source>
        <dbReference type="ARBA" id="ARBA00023228"/>
    </source>
</evidence>
<keyword evidence="7" id="KW-0458">Lysosome</keyword>
<keyword evidence="5 11" id="KW-0472">Membrane</keyword>
<protein>
    <submittedName>
        <fullName evidence="12">Glycosylated lysosomal membrane protein B</fullName>
    </submittedName>
</protein>
<evidence type="ECO:0000256" key="8">
    <source>
        <dbReference type="ARBA" id="ARBA00024176"/>
    </source>
</evidence>
<keyword evidence="13" id="KW-1185">Reference proteome</keyword>
<keyword evidence="3" id="KW-0732">Signal</keyword>